<protein>
    <submittedName>
        <fullName evidence="2">Uncharacterized protein</fullName>
    </submittedName>
</protein>
<reference evidence="2" key="1">
    <citation type="submission" date="2014-11" db="EMBL/GenBank/DDBJ databases">
        <authorList>
            <person name="Amaro Gonzalez C."/>
        </authorList>
    </citation>
    <scope>NUCLEOTIDE SEQUENCE</scope>
</reference>
<feature type="region of interest" description="Disordered" evidence="1">
    <location>
        <begin position="1"/>
        <end position="41"/>
    </location>
</feature>
<evidence type="ECO:0000313" key="2">
    <source>
        <dbReference type="EMBL" id="JAH20413.1"/>
    </source>
</evidence>
<accession>A0A0E9QWD5</accession>
<evidence type="ECO:0000256" key="1">
    <source>
        <dbReference type="SAM" id="MobiDB-lite"/>
    </source>
</evidence>
<reference evidence="2" key="2">
    <citation type="journal article" date="2015" name="Fish Shellfish Immunol.">
        <title>Early steps in the European eel (Anguilla anguilla)-Vibrio vulnificus interaction in the gills: Role of the RtxA13 toxin.</title>
        <authorList>
            <person name="Callol A."/>
            <person name="Pajuelo D."/>
            <person name="Ebbesson L."/>
            <person name="Teles M."/>
            <person name="MacKenzie S."/>
            <person name="Amaro C."/>
        </authorList>
    </citation>
    <scope>NUCLEOTIDE SEQUENCE</scope>
</reference>
<dbReference type="AlphaFoldDB" id="A0A0E9QWD5"/>
<dbReference type="EMBL" id="GBXM01088164">
    <property type="protein sequence ID" value="JAH20413.1"/>
    <property type="molecule type" value="Transcribed_RNA"/>
</dbReference>
<sequence length="41" mass="4492">MKRDMEARSVGEREDNGREMQSGGGELQNEPQSSSHCDGPV</sequence>
<name>A0A0E9QWD5_ANGAN</name>
<feature type="compositionally biased region" description="Polar residues" evidence="1">
    <location>
        <begin position="29"/>
        <end position="41"/>
    </location>
</feature>
<proteinExistence type="predicted"/>
<feature type="compositionally biased region" description="Basic and acidic residues" evidence="1">
    <location>
        <begin position="1"/>
        <end position="18"/>
    </location>
</feature>
<organism evidence="2">
    <name type="scientific">Anguilla anguilla</name>
    <name type="common">European freshwater eel</name>
    <name type="synonym">Muraena anguilla</name>
    <dbReference type="NCBI Taxonomy" id="7936"/>
    <lineage>
        <taxon>Eukaryota</taxon>
        <taxon>Metazoa</taxon>
        <taxon>Chordata</taxon>
        <taxon>Craniata</taxon>
        <taxon>Vertebrata</taxon>
        <taxon>Euteleostomi</taxon>
        <taxon>Actinopterygii</taxon>
        <taxon>Neopterygii</taxon>
        <taxon>Teleostei</taxon>
        <taxon>Anguilliformes</taxon>
        <taxon>Anguillidae</taxon>
        <taxon>Anguilla</taxon>
    </lineage>
</organism>